<proteinExistence type="predicted"/>
<evidence type="ECO:0008006" key="4">
    <source>
        <dbReference type="Google" id="ProtNLM"/>
    </source>
</evidence>
<name>A2SJP7_METPP</name>
<evidence type="ECO:0000313" key="2">
    <source>
        <dbReference type="EMBL" id="ABM95786.1"/>
    </source>
</evidence>
<dbReference type="eggNOG" id="ENOG5032UYY">
    <property type="taxonomic scope" value="Bacteria"/>
</dbReference>
<evidence type="ECO:0000256" key="1">
    <source>
        <dbReference type="SAM" id="SignalP"/>
    </source>
</evidence>
<dbReference type="HOGENOM" id="CLU_168931_0_0_4"/>
<keyword evidence="1" id="KW-0732">Signal</keyword>
<feature type="signal peptide" evidence="1">
    <location>
        <begin position="1"/>
        <end position="29"/>
    </location>
</feature>
<dbReference type="KEGG" id="mpt:Mpe_A2832"/>
<dbReference type="Proteomes" id="UP000000366">
    <property type="component" value="Chromosome"/>
</dbReference>
<dbReference type="RefSeq" id="WP_011830415.1">
    <property type="nucleotide sequence ID" value="NC_008825.1"/>
</dbReference>
<protein>
    <recommendedName>
        <fullName evidence="4">Silver efflux pump</fullName>
    </recommendedName>
</protein>
<evidence type="ECO:0000313" key="3">
    <source>
        <dbReference type="Proteomes" id="UP000000366"/>
    </source>
</evidence>
<keyword evidence="3" id="KW-1185">Reference proteome</keyword>
<reference evidence="2 3" key="1">
    <citation type="journal article" date="2007" name="J. Bacteriol.">
        <title>Whole-genome analysis of the methyl tert-butyl ether-degrading beta-proteobacterium Methylibium petroleiphilum PM1.</title>
        <authorList>
            <person name="Kane S.R."/>
            <person name="Chakicherla A.Y."/>
            <person name="Chain P.S.G."/>
            <person name="Schmidt R."/>
            <person name="Shin M.W."/>
            <person name="Legler T.C."/>
            <person name="Scow K.M."/>
            <person name="Larimer F.W."/>
            <person name="Lucas S.M."/>
            <person name="Richardson P.M."/>
            <person name="Hristova K.R."/>
        </authorList>
    </citation>
    <scope>NUCLEOTIDE SEQUENCE [LARGE SCALE GENOMIC DNA]</scope>
    <source>
        <strain evidence="3">ATCC BAA-1232 / LMG 22953 / PM1</strain>
    </source>
</reference>
<dbReference type="STRING" id="420662.Mpe_A2832"/>
<gene>
    <name evidence="2" type="ordered locus">Mpe_A2832</name>
</gene>
<dbReference type="AlphaFoldDB" id="A2SJP7"/>
<sequence length="85" mass="8308">MTNFKSGLAIAGAAAALFAMGTVSTTVQAADTGSVHCAGVNSCKGTSECKTASSACKGQNTCKGQGWVSKKSAKECTDAGGTVAK</sequence>
<organism evidence="2 3">
    <name type="scientific">Methylibium petroleiphilum (strain ATCC BAA-1232 / LMG 22953 / PM1)</name>
    <dbReference type="NCBI Taxonomy" id="420662"/>
    <lineage>
        <taxon>Bacteria</taxon>
        <taxon>Pseudomonadati</taxon>
        <taxon>Pseudomonadota</taxon>
        <taxon>Betaproteobacteria</taxon>
        <taxon>Burkholderiales</taxon>
        <taxon>Sphaerotilaceae</taxon>
        <taxon>Methylibium</taxon>
    </lineage>
</organism>
<feature type="chain" id="PRO_5002646459" description="Silver efflux pump" evidence="1">
    <location>
        <begin position="30"/>
        <end position="85"/>
    </location>
</feature>
<dbReference type="EMBL" id="CP000555">
    <property type="protein sequence ID" value="ABM95786.1"/>
    <property type="molecule type" value="Genomic_DNA"/>
</dbReference>
<accession>A2SJP7</accession>